<evidence type="ECO:0000256" key="3">
    <source>
        <dbReference type="ARBA" id="ARBA00022842"/>
    </source>
</evidence>
<comment type="caution">
    <text evidence="4">The sequence shown here is derived from an EMBL/GenBank/DDBJ whole genome shotgun (WGS) entry which is preliminary data.</text>
</comment>
<dbReference type="PANTHER" id="PTHR46470">
    <property type="entry name" value="N-ACYLNEURAMINATE-9-PHOSPHATASE"/>
    <property type="match status" value="1"/>
</dbReference>
<keyword evidence="2 4" id="KW-0378">Hydrolase</keyword>
<dbReference type="Proteomes" id="UP001145050">
    <property type="component" value="Unassembled WGS sequence"/>
</dbReference>
<dbReference type="Gene3D" id="3.40.50.1000">
    <property type="entry name" value="HAD superfamily/HAD-like"/>
    <property type="match status" value="1"/>
</dbReference>
<sequence length="99" mass="11372">MGLADRSLKEHYLTRLYHRTTIKEQSFAIKKALEQLHVSANESIFVGDHPENDVKAAQHIGMTGVWKKDVQWGNAEADFIIDDLTELPNIVEKLNELNW</sequence>
<reference evidence="4" key="1">
    <citation type="submission" date="2022-06" db="EMBL/GenBank/DDBJ databases">
        <title>Aquibacillus sp. a new bacterium isolated from soil saline samples.</title>
        <authorList>
            <person name="Galisteo C."/>
            <person name="De La Haba R."/>
            <person name="Sanchez-Porro C."/>
            <person name="Ventosa A."/>
        </authorList>
    </citation>
    <scope>NUCLEOTIDE SEQUENCE</scope>
    <source>
        <strain evidence="4">3ASR75-11</strain>
    </source>
</reference>
<dbReference type="InterPro" id="IPR051400">
    <property type="entry name" value="HAD-like_hydrolase"/>
</dbReference>
<name>A0A9X3WTM5_9BACI</name>
<evidence type="ECO:0000313" key="4">
    <source>
        <dbReference type="EMBL" id="MDC3423661.1"/>
    </source>
</evidence>
<dbReference type="EMBL" id="JAMQKB010000002">
    <property type="protein sequence ID" value="MDC3423661.1"/>
    <property type="molecule type" value="Genomic_DNA"/>
</dbReference>
<dbReference type="GO" id="GO:0016791">
    <property type="term" value="F:phosphatase activity"/>
    <property type="evidence" value="ECO:0007669"/>
    <property type="project" value="TreeGrafter"/>
</dbReference>
<evidence type="ECO:0000256" key="2">
    <source>
        <dbReference type="ARBA" id="ARBA00022801"/>
    </source>
</evidence>
<proteinExistence type="predicted"/>
<dbReference type="RefSeq" id="WP_272435404.1">
    <property type="nucleotide sequence ID" value="NZ_JAMQKB010000002.1"/>
</dbReference>
<keyword evidence="5" id="KW-1185">Reference proteome</keyword>
<organism evidence="4 5">
    <name type="scientific">Terrihalobacillus insolitus</name>
    <dbReference type="NCBI Taxonomy" id="2950438"/>
    <lineage>
        <taxon>Bacteria</taxon>
        <taxon>Bacillati</taxon>
        <taxon>Bacillota</taxon>
        <taxon>Bacilli</taxon>
        <taxon>Bacillales</taxon>
        <taxon>Bacillaceae</taxon>
        <taxon>Terrihalobacillus</taxon>
    </lineage>
</organism>
<keyword evidence="1" id="KW-0479">Metal-binding</keyword>
<dbReference type="PANTHER" id="PTHR46470:SF2">
    <property type="entry name" value="GLYCERALDEHYDE 3-PHOSPHATE PHOSPHATASE"/>
    <property type="match status" value="1"/>
</dbReference>
<accession>A0A9X3WTM5</accession>
<dbReference type="AlphaFoldDB" id="A0A9X3WTM5"/>
<keyword evidence="3" id="KW-0460">Magnesium</keyword>
<evidence type="ECO:0000256" key="1">
    <source>
        <dbReference type="ARBA" id="ARBA00022723"/>
    </source>
</evidence>
<dbReference type="GO" id="GO:0046872">
    <property type="term" value="F:metal ion binding"/>
    <property type="evidence" value="ECO:0007669"/>
    <property type="project" value="UniProtKB-KW"/>
</dbReference>
<dbReference type="Pfam" id="PF13242">
    <property type="entry name" value="Hydrolase_like"/>
    <property type="match status" value="1"/>
</dbReference>
<evidence type="ECO:0000313" key="5">
    <source>
        <dbReference type="Proteomes" id="UP001145050"/>
    </source>
</evidence>
<protein>
    <submittedName>
        <fullName evidence="4">HAD hydrolase-like protein</fullName>
    </submittedName>
</protein>
<dbReference type="InterPro" id="IPR036412">
    <property type="entry name" value="HAD-like_sf"/>
</dbReference>
<gene>
    <name evidence="4" type="ORF">NC797_03960</name>
</gene>
<dbReference type="SUPFAM" id="SSF56784">
    <property type="entry name" value="HAD-like"/>
    <property type="match status" value="1"/>
</dbReference>
<dbReference type="InterPro" id="IPR023214">
    <property type="entry name" value="HAD_sf"/>
</dbReference>